<evidence type="ECO:0000313" key="6">
    <source>
        <dbReference type="Proteomes" id="UP000289734"/>
    </source>
</evidence>
<dbReference type="SUPFAM" id="SSF48452">
    <property type="entry name" value="TPR-like"/>
    <property type="match status" value="2"/>
</dbReference>
<reference evidence="6" key="1">
    <citation type="submission" date="2019-01" db="EMBL/GenBank/DDBJ databases">
        <title>Cytophagaceae bacterium strain CAR-16.</title>
        <authorList>
            <person name="Chen W.-M."/>
        </authorList>
    </citation>
    <scope>NUCLEOTIDE SEQUENCE [LARGE SCALE GENOMIC DNA]</scope>
    <source>
        <strain evidence="6">ICH-30</strain>
    </source>
</reference>
<dbReference type="InterPro" id="IPR019734">
    <property type="entry name" value="TPR_rpt"/>
</dbReference>
<dbReference type="InterPro" id="IPR011990">
    <property type="entry name" value="TPR-like_helical_dom_sf"/>
</dbReference>
<keyword evidence="3" id="KW-1133">Transmembrane helix</keyword>
<feature type="repeat" description="TPR" evidence="1">
    <location>
        <begin position="163"/>
        <end position="196"/>
    </location>
</feature>
<accession>A0A4V1N4E3</accession>
<keyword evidence="6" id="KW-1185">Reference proteome</keyword>
<feature type="coiled-coil region" evidence="2">
    <location>
        <begin position="379"/>
        <end position="443"/>
    </location>
</feature>
<dbReference type="Pfam" id="PF13424">
    <property type="entry name" value="TPR_12"/>
    <property type="match status" value="2"/>
</dbReference>
<evidence type="ECO:0000313" key="5">
    <source>
        <dbReference type="EMBL" id="RXR31866.1"/>
    </source>
</evidence>
<evidence type="ECO:0000256" key="3">
    <source>
        <dbReference type="SAM" id="Phobius"/>
    </source>
</evidence>
<keyword evidence="4" id="KW-0732">Signal</keyword>
<gene>
    <name evidence="5" type="ORF">EQG68_09355</name>
</gene>
<evidence type="ECO:0000256" key="1">
    <source>
        <dbReference type="PROSITE-ProRule" id="PRU00339"/>
    </source>
</evidence>
<keyword evidence="1" id="KW-0802">TPR repeat</keyword>
<feature type="chain" id="PRO_5020797108" evidence="4">
    <location>
        <begin position="25"/>
        <end position="536"/>
    </location>
</feature>
<dbReference type="PANTHER" id="PTHR10098">
    <property type="entry name" value="RAPSYN-RELATED"/>
    <property type="match status" value="1"/>
</dbReference>
<sequence>MKYRNVFRLVLFFFFLTTSFVAQNKSNELKAIWENTKNADSIRFNALADYYKLNNQAQPDSTLLVLEYYYQLAKEKNNSKELYNVANDRGGIYRLKEELDLSMHYYEEAKKLAIKLNDPILKAINLGNIGNVYANKKMYKEALQNFTNSLTIYKEIKDKIGESRMLSSIGNVYLYIQNYDLALAYYQKALTASKNSDVPPRSIAVIYINIGWTNYELKKYTEAIPHYEKALKILEVTNDKFFLVSCYSTLAKIYIELNDLQKAIYFANKNSIISKELKIEGYIDDSEIVFAKIDFKKGNIEEARKKGETILANLDKNSSHELKLKLYDLLYKVYQAENNSKKSLEMYQKYSTYKDSIQLERNKLSLIREVVKNEFDDLLVKNELKLQKEKAELVSKQQQKTIGIVLGSFILIILIIFYFNRNNKKSREKRDELLEEINNLKSNVTSSLVVNTNEYQLVREKIENFIQRKLNETDWNVLNILLKEPDISNKELAEKAFMSVDGIGSSLRRMYLYFDIKESKYKKIALITVAIKASNE</sequence>
<name>A0A4V1N4E3_9FLAO</name>
<dbReference type="OrthoDB" id="9778366at2"/>
<evidence type="ECO:0000256" key="2">
    <source>
        <dbReference type="SAM" id="Coils"/>
    </source>
</evidence>
<keyword evidence="3" id="KW-0812">Transmembrane</keyword>
<dbReference type="Proteomes" id="UP000289734">
    <property type="component" value="Unassembled WGS sequence"/>
</dbReference>
<dbReference type="Gene3D" id="1.25.40.10">
    <property type="entry name" value="Tetratricopeptide repeat domain"/>
    <property type="match status" value="2"/>
</dbReference>
<evidence type="ECO:0000256" key="4">
    <source>
        <dbReference type="SAM" id="SignalP"/>
    </source>
</evidence>
<protein>
    <submittedName>
        <fullName evidence="5">Tetratricopeptide repeat protein</fullName>
    </submittedName>
</protein>
<feature type="signal peptide" evidence="4">
    <location>
        <begin position="1"/>
        <end position="24"/>
    </location>
</feature>
<dbReference type="Pfam" id="PF13412">
    <property type="entry name" value="HTH_24"/>
    <property type="match status" value="1"/>
</dbReference>
<feature type="repeat" description="TPR" evidence="1">
    <location>
        <begin position="204"/>
        <end position="237"/>
    </location>
</feature>
<organism evidence="5 6">
    <name type="scientific">Flavobacterium piscinae</name>
    <dbReference type="NCBI Taxonomy" id="2506424"/>
    <lineage>
        <taxon>Bacteria</taxon>
        <taxon>Pseudomonadati</taxon>
        <taxon>Bacteroidota</taxon>
        <taxon>Flavobacteriia</taxon>
        <taxon>Flavobacteriales</taxon>
        <taxon>Flavobacteriaceae</taxon>
        <taxon>Flavobacterium</taxon>
    </lineage>
</organism>
<comment type="caution">
    <text evidence="5">The sequence shown here is derived from an EMBL/GenBank/DDBJ whole genome shotgun (WGS) entry which is preliminary data.</text>
</comment>
<keyword evidence="3" id="KW-0472">Membrane</keyword>
<dbReference type="AlphaFoldDB" id="A0A4V1N4E3"/>
<dbReference type="RefSeq" id="WP_129464596.1">
    <property type="nucleotide sequence ID" value="NZ_SBKQ01000008.1"/>
</dbReference>
<feature type="transmembrane region" description="Helical" evidence="3">
    <location>
        <begin position="402"/>
        <end position="420"/>
    </location>
</feature>
<proteinExistence type="predicted"/>
<dbReference type="SMART" id="SM00028">
    <property type="entry name" value="TPR"/>
    <property type="match status" value="5"/>
</dbReference>
<dbReference type="EMBL" id="SBKQ01000008">
    <property type="protein sequence ID" value="RXR31866.1"/>
    <property type="molecule type" value="Genomic_DNA"/>
</dbReference>
<keyword evidence="2" id="KW-0175">Coiled coil</keyword>
<dbReference type="PROSITE" id="PS50005">
    <property type="entry name" value="TPR"/>
    <property type="match status" value="2"/>
</dbReference>